<feature type="compositionally biased region" description="Low complexity" evidence="1">
    <location>
        <begin position="121"/>
        <end position="139"/>
    </location>
</feature>
<organism evidence="2 3">
    <name type="scientific">Cirrhinus mrigala</name>
    <name type="common">Mrigala</name>
    <dbReference type="NCBI Taxonomy" id="683832"/>
    <lineage>
        <taxon>Eukaryota</taxon>
        <taxon>Metazoa</taxon>
        <taxon>Chordata</taxon>
        <taxon>Craniata</taxon>
        <taxon>Vertebrata</taxon>
        <taxon>Euteleostomi</taxon>
        <taxon>Actinopterygii</taxon>
        <taxon>Neopterygii</taxon>
        <taxon>Teleostei</taxon>
        <taxon>Ostariophysi</taxon>
        <taxon>Cypriniformes</taxon>
        <taxon>Cyprinidae</taxon>
        <taxon>Labeoninae</taxon>
        <taxon>Labeonini</taxon>
        <taxon>Cirrhinus</taxon>
    </lineage>
</organism>
<sequence length="154" mass="15426">MEASPGCGAADLATVLQGGGRSICLRANHALPVVVCEDRGIQPVGTGCVSSRVAKLPVVRVPSFSTSMGDRTHNIPAQTQGAFSGTSLANQAMVSSSSKSATGRAMTASHQTRPPFSAKQPSLAPGSSSSSALGLASGSTSQLTDCEPAVVQTI</sequence>
<reference evidence="2 3" key="1">
    <citation type="submission" date="2024-05" db="EMBL/GenBank/DDBJ databases">
        <title>Genome sequencing and assembly of Indian major carp, Cirrhinus mrigala (Hamilton, 1822).</title>
        <authorList>
            <person name="Mohindra V."/>
            <person name="Chowdhury L.M."/>
            <person name="Lal K."/>
            <person name="Jena J.K."/>
        </authorList>
    </citation>
    <scope>NUCLEOTIDE SEQUENCE [LARGE SCALE GENOMIC DNA]</scope>
    <source>
        <strain evidence="2">CM1030</strain>
        <tissue evidence="2">Blood</tissue>
    </source>
</reference>
<evidence type="ECO:0000313" key="2">
    <source>
        <dbReference type="EMBL" id="KAL0189922.1"/>
    </source>
</evidence>
<proteinExistence type="predicted"/>
<gene>
    <name evidence="2" type="ORF">M9458_017021</name>
</gene>
<keyword evidence="3" id="KW-1185">Reference proteome</keyword>
<accession>A0ABD0QUM0</accession>
<evidence type="ECO:0000313" key="3">
    <source>
        <dbReference type="Proteomes" id="UP001529510"/>
    </source>
</evidence>
<evidence type="ECO:0000256" key="1">
    <source>
        <dbReference type="SAM" id="MobiDB-lite"/>
    </source>
</evidence>
<feature type="non-terminal residue" evidence="2">
    <location>
        <position position="154"/>
    </location>
</feature>
<feature type="region of interest" description="Disordered" evidence="1">
    <location>
        <begin position="86"/>
        <end position="140"/>
    </location>
</feature>
<protein>
    <submittedName>
        <fullName evidence="2">Uncharacterized protein</fullName>
    </submittedName>
</protein>
<name>A0ABD0QUM0_CIRMR</name>
<comment type="caution">
    <text evidence="2">The sequence shown here is derived from an EMBL/GenBank/DDBJ whole genome shotgun (WGS) entry which is preliminary data.</text>
</comment>
<feature type="compositionally biased region" description="Polar residues" evidence="1">
    <location>
        <begin position="86"/>
        <end position="101"/>
    </location>
</feature>
<dbReference type="EMBL" id="JAMKFB020000007">
    <property type="protein sequence ID" value="KAL0189922.1"/>
    <property type="molecule type" value="Genomic_DNA"/>
</dbReference>
<dbReference type="Proteomes" id="UP001529510">
    <property type="component" value="Unassembled WGS sequence"/>
</dbReference>
<dbReference type="AlphaFoldDB" id="A0ABD0QUM0"/>